<proteinExistence type="predicted"/>
<dbReference type="PANTHER" id="PTHR43877">
    <property type="entry name" value="AMINOALKYLPHOSPHONATE N-ACETYLTRANSFERASE-RELATED-RELATED"/>
    <property type="match status" value="1"/>
</dbReference>
<dbReference type="PANTHER" id="PTHR43877:SF2">
    <property type="entry name" value="AMINOALKYLPHOSPHONATE N-ACETYLTRANSFERASE-RELATED"/>
    <property type="match status" value="1"/>
</dbReference>
<keyword evidence="1" id="KW-0808">Transferase</keyword>
<evidence type="ECO:0000256" key="2">
    <source>
        <dbReference type="ARBA" id="ARBA00023315"/>
    </source>
</evidence>
<gene>
    <name evidence="4" type="ORF">IAB89_09955</name>
</gene>
<sequence>MEFRPARADELPRLCEMLENAKERLRLLGLTQWQSGIPNGEMLAADIAAGCSFVLAEQGELLASASICFGEDESYREIDGAWPNNEPYAAIHRVFTAQDALRKGCGTLLLQKAETFCLRRGVRNLRVDTHRGNLPMQALLRRCGFSLCGVIILQNTPEIDPERLAYHKILTAKEESR</sequence>
<organism evidence="4 5">
    <name type="scientific">Candidatus Caccousia avicola</name>
    <dbReference type="NCBI Taxonomy" id="2840721"/>
    <lineage>
        <taxon>Bacteria</taxon>
        <taxon>Bacillati</taxon>
        <taxon>Bacillota</taxon>
        <taxon>Clostridia</taxon>
        <taxon>Eubacteriales</taxon>
        <taxon>Oscillospiraceae</taxon>
        <taxon>Oscillospiraceae incertae sedis</taxon>
        <taxon>Candidatus Caccousia</taxon>
    </lineage>
</organism>
<dbReference type="Pfam" id="PF00583">
    <property type="entry name" value="Acetyltransf_1"/>
    <property type="match status" value="1"/>
</dbReference>
<reference evidence="4" key="2">
    <citation type="journal article" date="2021" name="PeerJ">
        <title>Extensive microbial diversity within the chicken gut microbiome revealed by metagenomics and culture.</title>
        <authorList>
            <person name="Gilroy R."/>
            <person name="Ravi A."/>
            <person name="Getino M."/>
            <person name="Pursley I."/>
            <person name="Horton D.L."/>
            <person name="Alikhan N.F."/>
            <person name="Baker D."/>
            <person name="Gharbi K."/>
            <person name="Hall N."/>
            <person name="Watson M."/>
            <person name="Adriaenssens E.M."/>
            <person name="Foster-Nyarko E."/>
            <person name="Jarju S."/>
            <person name="Secka A."/>
            <person name="Antonio M."/>
            <person name="Oren A."/>
            <person name="Chaudhuri R.R."/>
            <person name="La Ragione R."/>
            <person name="Hildebrand F."/>
            <person name="Pallen M.J."/>
        </authorList>
    </citation>
    <scope>NUCLEOTIDE SEQUENCE</scope>
    <source>
        <strain evidence="4">ChiSxjej1B13-7958</strain>
    </source>
</reference>
<evidence type="ECO:0000313" key="5">
    <source>
        <dbReference type="Proteomes" id="UP000824242"/>
    </source>
</evidence>
<reference evidence="4" key="1">
    <citation type="submission" date="2020-10" db="EMBL/GenBank/DDBJ databases">
        <authorList>
            <person name="Gilroy R."/>
        </authorList>
    </citation>
    <scope>NUCLEOTIDE SEQUENCE</scope>
    <source>
        <strain evidence="4">ChiSxjej1B13-7958</strain>
    </source>
</reference>
<dbReference type="InterPro" id="IPR016181">
    <property type="entry name" value="Acyl_CoA_acyltransferase"/>
</dbReference>
<dbReference type="SUPFAM" id="SSF55729">
    <property type="entry name" value="Acyl-CoA N-acyltransferases (Nat)"/>
    <property type="match status" value="1"/>
</dbReference>
<comment type="caution">
    <text evidence="4">The sequence shown here is derived from an EMBL/GenBank/DDBJ whole genome shotgun (WGS) entry which is preliminary data.</text>
</comment>
<dbReference type="EMBL" id="DVGZ01000109">
    <property type="protein sequence ID" value="HIR47956.1"/>
    <property type="molecule type" value="Genomic_DNA"/>
</dbReference>
<evidence type="ECO:0000256" key="1">
    <source>
        <dbReference type="ARBA" id="ARBA00022679"/>
    </source>
</evidence>
<dbReference type="Gene3D" id="3.40.630.30">
    <property type="match status" value="1"/>
</dbReference>
<dbReference type="Proteomes" id="UP000824242">
    <property type="component" value="Unassembled WGS sequence"/>
</dbReference>
<evidence type="ECO:0000313" key="4">
    <source>
        <dbReference type="EMBL" id="HIR47956.1"/>
    </source>
</evidence>
<dbReference type="InterPro" id="IPR050832">
    <property type="entry name" value="Bact_Acetyltransf"/>
</dbReference>
<protein>
    <submittedName>
        <fullName evidence="4">GNAT family N-acetyltransferase</fullName>
    </submittedName>
</protein>
<evidence type="ECO:0000259" key="3">
    <source>
        <dbReference type="PROSITE" id="PS51186"/>
    </source>
</evidence>
<dbReference type="GO" id="GO:0016747">
    <property type="term" value="F:acyltransferase activity, transferring groups other than amino-acyl groups"/>
    <property type="evidence" value="ECO:0007669"/>
    <property type="project" value="InterPro"/>
</dbReference>
<keyword evidence="2" id="KW-0012">Acyltransferase</keyword>
<dbReference type="PROSITE" id="PS51186">
    <property type="entry name" value="GNAT"/>
    <property type="match status" value="1"/>
</dbReference>
<dbReference type="AlphaFoldDB" id="A0A9D1DER1"/>
<dbReference type="InterPro" id="IPR000182">
    <property type="entry name" value="GNAT_dom"/>
</dbReference>
<feature type="domain" description="N-acetyltransferase" evidence="3">
    <location>
        <begin position="1"/>
        <end position="173"/>
    </location>
</feature>
<name>A0A9D1DER1_9FIRM</name>
<accession>A0A9D1DER1</accession>
<dbReference type="CDD" id="cd04301">
    <property type="entry name" value="NAT_SF"/>
    <property type="match status" value="1"/>
</dbReference>